<dbReference type="eggNOG" id="ENOG503124H">
    <property type="taxonomic scope" value="Bacteria"/>
</dbReference>
<name>A0A086A6Y9_9FLAO</name>
<dbReference type="OrthoDB" id="1260127at2"/>
<reference evidence="1 2" key="1">
    <citation type="submission" date="2014-07" db="EMBL/GenBank/DDBJ databases">
        <title>Genome of Chryseobacterium soli DSM 19298.</title>
        <authorList>
            <person name="Stropko S.J."/>
            <person name="Pipes S.E."/>
            <person name="Newman J."/>
        </authorList>
    </citation>
    <scope>NUCLEOTIDE SEQUENCE [LARGE SCALE GENOMIC DNA]</scope>
    <source>
        <strain evidence="1 2">DSM 19298</strain>
    </source>
</reference>
<dbReference type="AlphaFoldDB" id="A0A086A6Y9"/>
<gene>
    <name evidence="1" type="ORF">IW15_12970</name>
</gene>
<dbReference type="RefSeq" id="WP_034711662.1">
    <property type="nucleotide sequence ID" value="NZ_JPRH01000004.1"/>
</dbReference>
<dbReference type="Proteomes" id="UP000028705">
    <property type="component" value="Unassembled WGS sequence"/>
</dbReference>
<comment type="caution">
    <text evidence="1">The sequence shown here is derived from an EMBL/GenBank/DDBJ whole genome shotgun (WGS) entry which is preliminary data.</text>
</comment>
<dbReference type="GO" id="GO:0043565">
    <property type="term" value="F:sequence-specific DNA binding"/>
    <property type="evidence" value="ECO:0007669"/>
    <property type="project" value="InterPro"/>
</dbReference>
<dbReference type="InterPro" id="IPR010921">
    <property type="entry name" value="Trp_repressor/repl_initiator"/>
</dbReference>
<organism evidence="1 2">
    <name type="scientific">Chryseobacterium soli</name>
    <dbReference type="NCBI Taxonomy" id="445961"/>
    <lineage>
        <taxon>Bacteria</taxon>
        <taxon>Pseudomonadati</taxon>
        <taxon>Bacteroidota</taxon>
        <taxon>Flavobacteriia</taxon>
        <taxon>Flavobacteriales</taxon>
        <taxon>Weeksellaceae</taxon>
        <taxon>Chryseobacterium group</taxon>
        <taxon>Chryseobacterium</taxon>
    </lineage>
</organism>
<evidence type="ECO:0000313" key="1">
    <source>
        <dbReference type="EMBL" id="KFF12453.1"/>
    </source>
</evidence>
<protein>
    <submittedName>
        <fullName evidence="1">Transposase</fullName>
    </submittedName>
</protein>
<sequence length="116" mass="14168">MEKRMPDYRRIYSDLVSENYPDKKEEYKSFLDKKDFSILDVITFNKILFREENKNTFIFNQKHRSYNESSIMKILDYQKKNKLNNTQLAAHFKLSRNSVTKWNKLFKKQQTQIAPF</sequence>
<evidence type="ECO:0000313" key="2">
    <source>
        <dbReference type="Proteomes" id="UP000028705"/>
    </source>
</evidence>
<dbReference type="EMBL" id="JPRH01000004">
    <property type="protein sequence ID" value="KFF12453.1"/>
    <property type="molecule type" value="Genomic_DNA"/>
</dbReference>
<keyword evidence="2" id="KW-1185">Reference proteome</keyword>
<accession>A0A086A6Y9</accession>
<proteinExistence type="predicted"/>
<dbReference type="SUPFAM" id="SSF48295">
    <property type="entry name" value="TrpR-like"/>
    <property type="match status" value="1"/>
</dbReference>